<sequence length="255" mass="29249">MLATSEKLPHTKVVPPTTKNVDPILYPRARTLPILNTGQCQNTIMLKYMGYQYPAISEQSYKDRSAQQKWEHKRGSRPMHKTTLSLESKPMSDKDTYTTTSKQFHGGRKDLAPAEIPTPGMNMHMNQFNIGPTLERQWGTQYGSHFRDKKVKTPFEVHYPSYDNFLKQTEGTGVKSTIKTAPEPPSYWSQYNRIHSKLGMMRGNGVAREYPVRASYNILTGEETGPAWQEENRRSSGNRVLYSKRQDADERFILG</sequence>
<protein>
    <submittedName>
        <fullName evidence="2">Uncharacterized protein</fullName>
    </submittedName>
</protein>
<gene>
    <name evidence="2" type="ORF">OFUS_LOCUS19514</name>
</gene>
<dbReference type="EMBL" id="CAIIXF020000009">
    <property type="protein sequence ID" value="CAH1794897.1"/>
    <property type="molecule type" value="Genomic_DNA"/>
</dbReference>
<dbReference type="Proteomes" id="UP000749559">
    <property type="component" value="Unassembled WGS sequence"/>
</dbReference>
<reference evidence="2" key="1">
    <citation type="submission" date="2022-03" db="EMBL/GenBank/DDBJ databases">
        <authorList>
            <person name="Martin C."/>
        </authorList>
    </citation>
    <scope>NUCLEOTIDE SEQUENCE</scope>
</reference>
<organism evidence="2 3">
    <name type="scientific">Owenia fusiformis</name>
    <name type="common">Polychaete worm</name>
    <dbReference type="NCBI Taxonomy" id="6347"/>
    <lineage>
        <taxon>Eukaryota</taxon>
        <taxon>Metazoa</taxon>
        <taxon>Spiralia</taxon>
        <taxon>Lophotrochozoa</taxon>
        <taxon>Annelida</taxon>
        <taxon>Polychaeta</taxon>
        <taxon>Sedentaria</taxon>
        <taxon>Canalipalpata</taxon>
        <taxon>Sabellida</taxon>
        <taxon>Oweniida</taxon>
        <taxon>Oweniidae</taxon>
        <taxon>Owenia</taxon>
    </lineage>
</organism>
<dbReference type="OrthoDB" id="10001404at2759"/>
<evidence type="ECO:0000313" key="3">
    <source>
        <dbReference type="Proteomes" id="UP000749559"/>
    </source>
</evidence>
<comment type="caution">
    <text evidence="2">The sequence shown here is derived from an EMBL/GenBank/DDBJ whole genome shotgun (WGS) entry which is preliminary data.</text>
</comment>
<accession>A0A8J1U9D9</accession>
<name>A0A8J1U9D9_OWEFU</name>
<feature type="compositionally biased region" description="Basic residues" evidence="1">
    <location>
        <begin position="71"/>
        <end position="80"/>
    </location>
</feature>
<feature type="region of interest" description="Disordered" evidence="1">
    <location>
        <begin position="64"/>
        <end position="110"/>
    </location>
</feature>
<evidence type="ECO:0000256" key="1">
    <source>
        <dbReference type="SAM" id="MobiDB-lite"/>
    </source>
</evidence>
<keyword evidence="3" id="KW-1185">Reference proteome</keyword>
<dbReference type="AlphaFoldDB" id="A0A8J1U9D9"/>
<proteinExistence type="predicted"/>
<evidence type="ECO:0000313" key="2">
    <source>
        <dbReference type="EMBL" id="CAH1794897.1"/>
    </source>
</evidence>